<reference evidence="2 3" key="1">
    <citation type="submission" date="2019-02" db="EMBL/GenBank/DDBJ databases">
        <title>Deep-cultivation of Planctomycetes and their phenomic and genomic characterization uncovers novel biology.</title>
        <authorList>
            <person name="Wiegand S."/>
            <person name="Jogler M."/>
            <person name="Boedeker C."/>
            <person name="Pinto D."/>
            <person name="Vollmers J."/>
            <person name="Rivas-Marin E."/>
            <person name="Kohn T."/>
            <person name="Peeters S.H."/>
            <person name="Heuer A."/>
            <person name="Rast P."/>
            <person name="Oberbeckmann S."/>
            <person name="Bunk B."/>
            <person name="Jeske O."/>
            <person name="Meyerdierks A."/>
            <person name="Storesund J.E."/>
            <person name="Kallscheuer N."/>
            <person name="Luecker S."/>
            <person name="Lage O.M."/>
            <person name="Pohl T."/>
            <person name="Merkel B.J."/>
            <person name="Hornburger P."/>
            <person name="Mueller R.-W."/>
            <person name="Bruemmer F."/>
            <person name="Labrenz M."/>
            <person name="Spormann A.M."/>
            <person name="Op Den Camp H."/>
            <person name="Overmann J."/>
            <person name="Amann R."/>
            <person name="Jetten M.S.M."/>
            <person name="Mascher T."/>
            <person name="Medema M.H."/>
            <person name="Devos D.P."/>
            <person name="Kaster A.-K."/>
            <person name="Ovreas L."/>
            <person name="Rohde M."/>
            <person name="Galperin M.Y."/>
            <person name="Jogler C."/>
        </authorList>
    </citation>
    <scope>NUCLEOTIDE SEQUENCE [LARGE SCALE GENOMIC DNA]</scope>
    <source>
        <strain evidence="2 3">Pla111</strain>
    </source>
</reference>
<feature type="domain" description="Serine aminopeptidase S33" evidence="1">
    <location>
        <begin position="74"/>
        <end position="296"/>
    </location>
</feature>
<evidence type="ECO:0000313" key="2">
    <source>
        <dbReference type="EMBL" id="TWT47433.1"/>
    </source>
</evidence>
<dbReference type="OrthoDB" id="1643507at2"/>
<organism evidence="2 3">
    <name type="scientific">Botrimarina hoheduenensis</name>
    <dbReference type="NCBI Taxonomy" id="2528000"/>
    <lineage>
        <taxon>Bacteria</taxon>
        <taxon>Pseudomonadati</taxon>
        <taxon>Planctomycetota</taxon>
        <taxon>Planctomycetia</taxon>
        <taxon>Pirellulales</taxon>
        <taxon>Lacipirellulaceae</taxon>
        <taxon>Botrimarina</taxon>
    </lineage>
</organism>
<dbReference type="PANTHER" id="PTHR46438">
    <property type="entry name" value="ALPHA/BETA-HYDROLASES SUPERFAMILY PROTEIN"/>
    <property type="match status" value="1"/>
</dbReference>
<dbReference type="EC" id="3.1.1.23" evidence="2"/>
<sequence length="319" mass="35252">MERQKSWSKRWRLAGRLLLTLVAMQLLADGIYALVVGVAAARWEASVTRDAAGVLLDCQARTYPPQREGRPVGLLLVHGINASPRHYDLIGPALAKEGVECVAMRLPAFCEPLDRYRRSTADQWRAEIGDQLRTLRGRHERVGVVAHSLGAAATLAALRDNPAAADFAVLVTPAIAVSDARSPLMSTRAWHELSQRVLVFSKTLWTPFASDCQACEGEIPGQSPFTPTAVVDELFRLMDENVARFADLQTPLTFILSETDAVVSTPAAREYFSKLPIEQKRLVSLDRCGHEALIDRQWNEVKKEILAEVDKFAAQMATP</sequence>
<dbReference type="EMBL" id="SJPH01000002">
    <property type="protein sequence ID" value="TWT47433.1"/>
    <property type="molecule type" value="Genomic_DNA"/>
</dbReference>
<proteinExistence type="predicted"/>
<gene>
    <name evidence="2" type="ORF">Pla111_10470</name>
</gene>
<keyword evidence="2" id="KW-0378">Hydrolase</keyword>
<dbReference type="RefSeq" id="WP_146572041.1">
    <property type="nucleotide sequence ID" value="NZ_SJPH01000002.1"/>
</dbReference>
<dbReference type="Proteomes" id="UP000318995">
    <property type="component" value="Unassembled WGS sequence"/>
</dbReference>
<dbReference type="InterPro" id="IPR029058">
    <property type="entry name" value="AB_hydrolase_fold"/>
</dbReference>
<evidence type="ECO:0000313" key="3">
    <source>
        <dbReference type="Proteomes" id="UP000318995"/>
    </source>
</evidence>
<dbReference type="GO" id="GO:0047372">
    <property type="term" value="F:monoacylglycerol lipase activity"/>
    <property type="evidence" value="ECO:0007669"/>
    <property type="project" value="UniProtKB-EC"/>
</dbReference>
<dbReference type="Gene3D" id="3.40.50.1820">
    <property type="entry name" value="alpha/beta hydrolase"/>
    <property type="match status" value="1"/>
</dbReference>
<name>A0A5C5WB07_9BACT</name>
<protein>
    <submittedName>
        <fullName evidence="2">Thermostable monoacylglycerol lipase</fullName>
        <ecNumber evidence="2">3.1.1.23</ecNumber>
    </submittedName>
</protein>
<keyword evidence="3" id="KW-1185">Reference proteome</keyword>
<accession>A0A5C5WB07</accession>
<dbReference type="SUPFAM" id="SSF53474">
    <property type="entry name" value="alpha/beta-Hydrolases"/>
    <property type="match status" value="1"/>
</dbReference>
<comment type="caution">
    <text evidence="2">The sequence shown here is derived from an EMBL/GenBank/DDBJ whole genome shotgun (WGS) entry which is preliminary data.</text>
</comment>
<dbReference type="AlphaFoldDB" id="A0A5C5WB07"/>
<evidence type="ECO:0000259" key="1">
    <source>
        <dbReference type="Pfam" id="PF12146"/>
    </source>
</evidence>
<dbReference type="Pfam" id="PF12146">
    <property type="entry name" value="Hydrolase_4"/>
    <property type="match status" value="1"/>
</dbReference>
<dbReference type="InterPro" id="IPR022742">
    <property type="entry name" value="Hydrolase_4"/>
</dbReference>